<evidence type="ECO:0000313" key="1">
    <source>
        <dbReference type="EMBL" id="GEN30600.1"/>
    </source>
</evidence>
<evidence type="ECO:0008006" key="3">
    <source>
        <dbReference type="Google" id="ProtNLM"/>
    </source>
</evidence>
<keyword evidence="2" id="KW-1185">Reference proteome</keyword>
<gene>
    <name evidence="1" type="ORF">CQU01_08380</name>
</gene>
<organism evidence="1 2">
    <name type="scientific">Cerasibacillus quisquiliarum</name>
    <dbReference type="NCBI Taxonomy" id="227865"/>
    <lineage>
        <taxon>Bacteria</taxon>
        <taxon>Bacillati</taxon>
        <taxon>Bacillota</taxon>
        <taxon>Bacilli</taxon>
        <taxon>Bacillales</taxon>
        <taxon>Bacillaceae</taxon>
        <taxon>Cerasibacillus</taxon>
    </lineage>
</organism>
<reference evidence="1 2" key="1">
    <citation type="submission" date="2019-07" db="EMBL/GenBank/DDBJ databases">
        <title>Whole genome shotgun sequence of Cerasibacillus quisquiliarum NBRC 102429.</title>
        <authorList>
            <person name="Hosoyama A."/>
            <person name="Uohara A."/>
            <person name="Ohji S."/>
            <person name="Ichikawa N."/>
        </authorList>
    </citation>
    <scope>NUCLEOTIDE SEQUENCE [LARGE SCALE GENOMIC DNA]</scope>
    <source>
        <strain evidence="1 2">NBRC 102429</strain>
    </source>
</reference>
<comment type="caution">
    <text evidence="1">The sequence shown here is derived from an EMBL/GenBank/DDBJ whole genome shotgun (WGS) entry which is preliminary data.</text>
</comment>
<name>A0A511UVG2_9BACI</name>
<evidence type="ECO:0000313" key="2">
    <source>
        <dbReference type="Proteomes" id="UP000321491"/>
    </source>
</evidence>
<dbReference type="OrthoDB" id="2967160at2"/>
<proteinExistence type="predicted"/>
<sequence length="148" mass="17176">MLKLKSSIFYFLIIFSLIGCQTNNHTLKEPSFTKISTTDHDQHLSNQIKEYLASDKNLSMINAVNAGKDVIVTIDIPHIKRFKLATIRKKLEKDIKEEFNLNNVRVSTDQKIIIELDKLENRIERSEMTAEEIKSEVDRIIKLSKEET</sequence>
<dbReference type="PROSITE" id="PS51257">
    <property type="entry name" value="PROKAR_LIPOPROTEIN"/>
    <property type="match status" value="1"/>
</dbReference>
<dbReference type="AlphaFoldDB" id="A0A511UVG2"/>
<dbReference type="EMBL" id="BJXW01000009">
    <property type="protein sequence ID" value="GEN30600.1"/>
    <property type="molecule type" value="Genomic_DNA"/>
</dbReference>
<dbReference type="Pfam" id="PF09580">
    <property type="entry name" value="Spore_YhcN_YlaJ"/>
    <property type="match status" value="1"/>
</dbReference>
<dbReference type="Proteomes" id="UP000321491">
    <property type="component" value="Unassembled WGS sequence"/>
</dbReference>
<dbReference type="RefSeq" id="WP_146936036.1">
    <property type="nucleotide sequence ID" value="NZ_BJXW01000009.1"/>
</dbReference>
<dbReference type="InterPro" id="IPR019076">
    <property type="entry name" value="Spore_lipoprot_YhcN/YlaJ-like"/>
</dbReference>
<protein>
    <recommendedName>
        <fullName evidence="3">Sporulation lipoprotein YhcN/YlaJ</fullName>
    </recommendedName>
</protein>
<accession>A0A511UVG2</accession>